<keyword evidence="1" id="KW-0808">Transferase</keyword>
<evidence type="ECO:0000313" key="7">
    <source>
        <dbReference type="EMBL" id="GAA4636394.1"/>
    </source>
</evidence>
<dbReference type="PROSITE" id="PS00108">
    <property type="entry name" value="PROTEIN_KINASE_ST"/>
    <property type="match status" value="1"/>
</dbReference>
<evidence type="ECO:0000256" key="5">
    <source>
        <dbReference type="PROSITE-ProRule" id="PRU10141"/>
    </source>
</evidence>
<dbReference type="InterPro" id="IPR011009">
    <property type="entry name" value="Kinase-like_dom_sf"/>
</dbReference>
<keyword evidence="4 5" id="KW-0067">ATP-binding</keyword>
<protein>
    <recommendedName>
        <fullName evidence="6">Protein kinase domain-containing protein</fullName>
    </recommendedName>
</protein>
<accession>A0ABP8USX3</accession>
<reference evidence="8" key="1">
    <citation type="journal article" date="2019" name="Int. J. Syst. Evol. Microbiol.">
        <title>The Global Catalogue of Microorganisms (GCM) 10K type strain sequencing project: providing services to taxonomists for standard genome sequencing and annotation.</title>
        <authorList>
            <consortium name="The Broad Institute Genomics Platform"/>
            <consortium name="The Broad Institute Genome Sequencing Center for Infectious Disease"/>
            <person name="Wu L."/>
            <person name="Ma J."/>
        </authorList>
    </citation>
    <scope>NUCLEOTIDE SEQUENCE [LARGE SCALE GENOMIC DNA]</scope>
    <source>
        <strain evidence="8">JCM 17939</strain>
    </source>
</reference>
<proteinExistence type="predicted"/>
<evidence type="ECO:0000256" key="3">
    <source>
        <dbReference type="ARBA" id="ARBA00022777"/>
    </source>
</evidence>
<dbReference type="InterPro" id="IPR017441">
    <property type="entry name" value="Protein_kinase_ATP_BS"/>
</dbReference>
<feature type="domain" description="Protein kinase" evidence="6">
    <location>
        <begin position="15"/>
        <end position="274"/>
    </location>
</feature>
<keyword evidence="8" id="KW-1185">Reference proteome</keyword>
<organism evidence="7 8">
    <name type="scientific">Actinoallomurus vinaceus</name>
    <dbReference type="NCBI Taxonomy" id="1080074"/>
    <lineage>
        <taxon>Bacteria</taxon>
        <taxon>Bacillati</taxon>
        <taxon>Actinomycetota</taxon>
        <taxon>Actinomycetes</taxon>
        <taxon>Streptosporangiales</taxon>
        <taxon>Thermomonosporaceae</taxon>
        <taxon>Actinoallomurus</taxon>
    </lineage>
</organism>
<feature type="binding site" evidence="5">
    <location>
        <position position="43"/>
    </location>
    <ligand>
        <name>ATP</name>
        <dbReference type="ChEBI" id="CHEBI:30616"/>
    </ligand>
</feature>
<dbReference type="InterPro" id="IPR000719">
    <property type="entry name" value="Prot_kinase_dom"/>
</dbReference>
<dbReference type="Gene3D" id="3.30.200.20">
    <property type="entry name" value="Phosphorylase Kinase, domain 1"/>
    <property type="match status" value="1"/>
</dbReference>
<dbReference type="PROSITE" id="PS50011">
    <property type="entry name" value="PROTEIN_KINASE_DOM"/>
    <property type="match status" value="1"/>
</dbReference>
<keyword evidence="2 5" id="KW-0547">Nucleotide-binding</keyword>
<dbReference type="EMBL" id="BAABHK010000017">
    <property type="protein sequence ID" value="GAA4636394.1"/>
    <property type="molecule type" value="Genomic_DNA"/>
</dbReference>
<name>A0ABP8USX3_9ACTN</name>
<evidence type="ECO:0000256" key="2">
    <source>
        <dbReference type="ARBA" id="ARBA00022741"/>
    </source>
</evidence>
<evidence type="ECO:0000259" key="6">
    <source>
        <dbReference type="PROSITE" id="PS50011"/>
    </source>
</evidence>
<evidence type="ECO:0000256" key="1">
    <source>
        <dbReference type="ARBA" id="ARBA00022679"/>
    </source>
</evidence>
<dbReference type="CDD" id="cd14014">
    <property type="entry name" value="STKc_PknB_like"/>
    <property type="match status" value="1"/>
</dbReference>
<dbReference type="RefSeq" id="WP_345439371.1">
    <property type="nucleotide sequence ID" value="NZ_BAABHK010000017.1"/>
</dbReference>
<comment type="caution">
    <text evidence="7">The sequence shown here is derived from an EMBL/GenBank/DDBJ whole genome shotgun (WGS) entry which is preliminary data.</text>
</comment>
<dbReference type="PANTHER" id="PTHR43289">
    <property type="entry name" value="MITOGEN-ACTIVATED PROTEIN KINASE KINASE KINASE 20-RELATED"/>
    <property type="match status" value="1"/>
</dbReference>
<evidence type="ECO:0000313" key="8">
    <source>
        <dbReference type="Proteomes" id="UP001501442"/>
    </source>
</evidence>
<evidence type="ECO:0000256" key="4">
    <source>
        <dbReference type="ARBA" id="ARBA00022840"/>
    </source>
</evidence>
<dbReference type="Pfam" id="PF00069">
    <property type="entry name" value="Pkinase"/>
    <property type="match status" value="1"/>
</dbReference>
<dbReference type="Proteomes" id="UP001501442">
    <property type="component" value="Unassembled WGS sequence"/>
</dbReference>
<dbReference type="PANTHER" id="PTHR43289:SF34">
    <property type="entry name" value="SERINE_THREONINE-PROTEIN KINASE YBDM-RELATED"/>
    <property type="match status" value="1"/>
</dbReference>
<sequence length="898" mass="95934">MEPLRAGDPHQVGPYRLKGRLGGGGMGQVFLGRSRGGRPVAVKVVRPELADDAGFRRRFAIEVEAARRVGGFYTAQVVDADPDADPPWLVTAYVPGPSLHQAVAEHGPLRPAAIGVLGAGLAEGLAVIHDCDLVHRDLKPGNVILAADGPRVIDFGIARALDATSHTVSGAVVGTPAFMSPEQVQSDQVGPASDVFSLGAVLAFAATGRGPFGVGQGHAIMYRIVHDDPNLAGLPKDLADLVGACLAKTPEKRPSVTDLLDRLAEPGEGTTRWLPPEVTALITQLEQDLSESSGGGAVSGPVADSKHRSAVDHAVRIVCSIDDPEKQQEALYEVAVAIAEADLDHAEQHLQQLPSVEARALALLASVEELSDTARAQQLINHAERLIAQLLDDGSYSVEHETLEGLIDLLIAVDPQRALAVLDRATQRVVDFDNPELRAKALAAEAGRVAATAPARATGLMGQAVEVARTIPPNANYAFHLPQTLAEIAKVGYTADRRHAERLIDLAEATALGVRGDDQDWALKWTGVEVAEADPARAEQIISKITEAYIRASAWRDILEAAASTGQDHRPLLDAAERSVTEPVAQEPVAQEAVPVKPDPWWGRWQAKSTIGDDHQREENAGPWYLRYIATGAARCDPSRAEAIASRITDADDRCEAFAAMADQIAETNPLQARWWLNTAYQTALEAEPERVLSVMGKIAAAGAGVGPATAQQAAQYIADHADDTDLEAWLLVTVAEDVVAVDPELAVRLIDLAETRAQQPGQRRLDNHDLERIAETLMAVAMAWADSKPEQIRRILRHLLEAALAAQSTAYLSIAETGTPNLPVIEQFLREHHGPGRDHLLCIAASAFAATDAHRAEQLAQQITDDPLRYAALNVLATSIIKQAMGSAADPNTKHGT</sequence>
<gene>
    <name evidence="7" type="ORF">GCM10023196_085950</name>
</gene>
<dbReference type="Gene3D" id="1.10.510.10">
    <property type="entry name" value="Transferase(Phosphotransferase) domain 1"/>
    <property type="match status" value="1"/>
</dbReference>
<dbReference type="PROSITE" id="PS00107">
    <property type="entry name" value="PROTEIN_KINASE_ATP"/>
    <property type="match status" value="1"/>
</dbReference>
<dbReference type="SMART" id="SM00220">
    <property type="entry name" value="S_TKc"/>
    <property type="match status" value="1"/>
</dbReference>
<keyword evidence="3" id="KW-0418">Kinase</keyword>
<dbReference type="SUPFAM" id="SSF56112">
    <property type="entry name" value="Protein kinase-like (PK-like)"/>
    <property type="match status" value="1"/>
</dbReference>
<dbReference type="InterPro" id="IPR008271">
    <property type="entry name" value="Ser/Thr_kinase_AS"/>
</dbReference>